<dbReference type="NCBIfam" id="NF047356">
    <property type="entry name" value="RNA_bind_RnpM"/>
    <property type="match status" value="1"/>
</dbReference>
<dbReference type="Pfam" id="PF04296">
    <property type="entry name" value="YlxR"/>
    <property type="match status" value="1"/>
</dbReference>
<organism evidence="2 3">
    <name type="scientific">Zhenpiania hominis</name>
    <dbReference type="NCBI Taxonomy" id="2763644"/>
    <lineage>
        <taxon>Bacteria</taxon>
        <taxon>Bacillati</taxon>
        <taxon>Bacillota</taxon>
        <taxon>Clostridia</taxon>
        <taxon>Peptostreptococcales</taxon>
        <taxon>Anaerovoracaceae</taxon>
        <taxon>Zhenpiania</taxon>
    </lineage>
</organism>
<evidence type="ECO:0000259" key="1">
    <source>
        <dbReference type="Pfam" id="PF04296"/>
    </source>
</evidence>
<dbReference type="InterPro" id="IPR007393">
    <property type="entry name" value="YlxR_dom"/>
</dbReference>
<dbReference type="Gene3D" id="3.30.1230.10">
    <property type="entry name" value="YlxR-like"/>
    <property type="match status" value="1"/>
</dbReference>
<reference evidence="2" key="1">
    <citation type="submission" date="2020-08" db="EMBL/GenBank/DDBJ databases">
        <title>Genome public.</title>
        <authorList>
            <person name="Liu C."/>
            <person name="Sun Q."/>
        </authorList>
    </citation>
    <scope>NUCLEOTIDE SEQUENCE</scope>
    <source>
        <strain evidence="2">BX12</strain>
    </source>
</reference>
<dbReference type="EMBL" id="JACRYT010000013">
    <property type="protein sequence ID" value="MBC6680467.1"/>
    <property type="molecule type" value="Genomic_DNA"/>
</dbReference>
<proteinExistence type="predicted"/>
<gene>
    <name evidence="2" type="ORF">H9L42_11615</name>
</gene>
<dbReference type="InterPro" id="IPR037465">
    <property type="entry name" value="YlxR"/>
</dbReference>
<dbReference type="Proteomes" id="UP000602647">
    <property type="component" value="Unassembled WGS sequence"/>
</dbReference>
<protein>
    <submittedName>
        <fullName evidence="2">YlxR family protein</fullName>
    </submittedName>
</protein>
<evidence type="ECO:0000313" key="3">
    <source>
        <dbReference type="Proteomes" id="UP000602647"/>
    </source>
</evidence>
<dbReference type="PANTHER" id="PTHR34215">
    <property type="entry name" value="BLL0784 PROTEIN"/>
    <property type="match status" value="1"/>
</dbReference>
<dbReference type="InterPro" id="IPR035931">
    <property type="entry name" value="YlxR-like_sf"/>
</dbReference>
<dbReference type="PANTHER" id="PTHR34215:SF1">
    <property type="entry name" value="YLXR DOMAIN-CONTAINING PROTEIN"/>
    <property type="match status" value="1"/>
</dbReference>
<dbReference type="SUPFAM" id="SSF64376">
    <property type="entry name" value="YlxR-like"/>
    <property type="match status" value="1"/>
</dbReference>
<accession>A0A923NLV8</accession>
<feature type="domain" description="YlxR" evidence="1">
    <location>
        <begin position="2"/>
        <end position="74"/>
    </location>
</feature>
<name>A0A923NLV8_9FIRM</name>
<evidence type="ECO:0000313" key="2">
    <source>
        <dbReference type="EMBL" id="MBC6680467.1"/>
    </source>
</evidence>
<keyword evidence="3" id="KW-1185">Reference proteome</keyword>
<dbReference type="AlphaFoldDB" id="A0A923NLV8"/>
<sequence>MRRCVGCMESKPKKELIRIAGYEGEVSLDPTGKAKGRGAYLCPNRQCLEKAKKKKALTRSLGMEISAEQMEKLERSIQAFEE</sequence>
<comment type="caution">
    <text evidence="2">The sequence shown here is derived from an EMBL/GenBank/DDBJ whole genome shotgun (WGS) entry which is preliminary data.</text>
</comment>